<name>A0A0D3GH49_9ORYZ</name>
<dbReference type="PANTHER" id="PTHR14091">
    <property type="entry name" value="PERIODIC TRYPTOPHAN PROTEIN 1"/>
    <property type="match status" value="1"/>
</dbReference>
<evidence type="ECO:0000256" key="3">
    <source>
        <dbReference type="ARBA" id="ARBA00022737"/>
    </source>
</evidence>
<dbReference type="PROSITE" id="PS00678">
    <property type="entry name" value="WD_REPEATS_1"/>
    <property type="match status" value="1"/>
</dbReference>
<keyword evidence="6" id="KW-1185">Reference proteome</keyword>
<keyword evidence="3" id="KW-0677">Repeat</keyword>
<dbReference type="GO" id="GO:0006364">
    <property type="term" value="P:rRNA processing"/>
    <property type="evidence" value="ECO:0007669"/>
    <property type="project" value="InterPro"/>
</dbReference>
<dbReference type="HOGENOM" id="CLU_957733_0_0_1"/>
<dbReference type="InterPro" id="IPR001680">
    <property type="entry name" value="WD40_rpt"/>
</dbReference>
<dbReference type="SMART" id="SM00320">
    <property type="entry name" value="WD40"/>
    <property type="match status" value="2"/>
</dbReference>
<sequence length="307" mass="33846">MAASELGIRSCSLEDLDGMSGSRKTHSSWTTSCTVQHSGYGLQVKSDAPKQLSNATITTMDRFCFEMALKELLYEEIDTDDDGMDDIDGAQEEDEVALQSDGCSVDYIADGLRELDMDNYDDEDGVIKDLCSGSSDLYYPSNDMDPYLKNKNNGLVSILEEMEDGHPYLYPYDEIVLLGIPLCVPWSDCGETQKDEKIQDWKPETLYLIGIDWNKEYTNILASASADKTVKIWDVAAGKCVKLWDISSNQPSVIASLNPKVGAIFSISFSKDNPFLLAVGGQKGNLKVWNTLTEPLVANKIGKHGSS</sequence>
<evidence type="ECO:0000313" key="6">
    <source>
        <dbReference type="Proteomes" id="UP000026960"/>
    </source>
</evidence>
<feature type="repeat" description="WD" evidence="4">
    <location>
        <begin position="219"/>
        <end position="243"/>
    </location>
</feature>
<dbReference type="PaxDb" id="65489-OBART06G16250.1"/>
<evidence type="ECO:0000256" key="2">
    <source>
        <dbReference type="ARBA" id="ARBA00022574"/>
    </source>
</evidence>
<reference evidence="5" key="1">
    <citation type="journal article" date="2009" name="Rice">
        <title>De Novo Next Generation Sequencing of Plant Genomes.</title>
        <authorList>
            <person name="Rounsley S."/>
            <person name="Marri P.R."/>
            <person name="Yu Y."/>
            <person name="He R."/>
            <person name="Sisneros N."/>
            <person name="Goicoechea J.L."/>
            <person name="Lee S.J."/>
            <person name="Angelova A."/>
            <person name="Kudrna D."/>
            <person name="Luo M."/>
            <person name="Affourtit J."/>
            <person name="Desany B."/>
            <person name="Knight J."/>
            <person name="Niazi F."/>
            <person name="Egholm M."/>
            <person name="Wing R.A."/>
        </authorList>
    </citation>
    <scope>NUCLEOTIDE SEQUENCE [LARGE SCALE GENOMIC DNA]</scope>
    <source>
        <strain evidence="5">cv. IRGC 105608</strain>
    </source>
</reference>
<protein>
    <submittedName>
        <fullName evidence="5">Uncharacterized protein</fullName>
    </submittedName>
</protein>
<evidence type="ECO:0000256" key="1">
    <source>
        <dbReference type="ARBA" id="ARBA00022553"/>
    </source>
</evidence>
<dbReference type="PANTHER" id="PTHR14091:SF0">
    <property type="entry name" value="PERIODIC TRYPTOPHAN PROTEIN 1 HOMOLOG"/>
    <property type="match status" value="1"/>
</dbReference>
<dbReference type="SUPFAM" id="SSF50978">
    <property type="entry name" value="WD40 repeat-like"/>
    <property type="match status" value="1"/>
</dbReference>
<dbReference type="STRING" id="65489.A0A0D3GH49"/>
<dbReference type="InterPro" id="IPR015943">
    <property type="entry name" value="WD40/YVTN_repeat-like_dom_sf"/>
</dbReference>
<reference evidence="5" key="2">
    <citation type="submission" date="2015-03" db="UniProtKB">
        <authorList>
            <consortium name="EnsemblPlants"/>
        </authorList>
    </citation>
    <scope>IDENTIFICATION</scope>
</reference>
<dbReference type="EnsemblPlants" id="OBART06G16250.1">
    <property type="protein sequence ID" value="OBART06G16250.1"/>
    <property type="gene ID" value="OBART06G16250"/>
</dbReference>
<evidence type="ECO:0000256" key="4">
    <source>
        <dbReference type="PROSITE-ProRule" id="PRU00221"/>
    </source>
</evidence>
<dbReference type="Proteomes" id="UP000026960">
    <property type="component" value="Chromosome 6"/>
</dbReference>
<dbReference type="GO" id="GO:0005634">
    <property type="term" value="C:nucleus"/>
    <property type="evidence" value="ECO:0007669"/>
    <property type="project" value="TreeGrafter"/>
</dbReference>
<dbReference type="Gramene" id="OBART06G16250.1">
    <property type="protein sequence ID" value="OBART06G16250.1"/>
    <property type="gene ID" value="OBART06G16250"/>
</dbReference>
<organism evidence="5">
    <name type="scientific">Oryza barthii</name>
    <dbReference type="NCBI Taxonomy" id="65489"/>
    <lineage>
        <taxon>Eukaryota</taxon>
        <taxon>Viridiplantae</taxon>
        <taxon>Streptophyta</taxon>
        <taxon>Embryophyta</taxon>
        <taxon>Tracheophyta</taxon>
        <taxon>Spermatophyta</taxon>
        <taxon>Magnoliopsida</taxon>
        <taxon>Liliopsida</taxon>
        <taxon>Poales</taxon>
        <taxon>Poaceae</taxon>
        <taxon>BOP clade</taxon>
        <taxon>Oryzoideae</taxon>
        <taxon>Oryzeae</taxon>
        <taxon>Oryzinae</taxon>
        <taxon>Oryza</taxon>
    </lineage>
</organism>
<accession>A0A0D3GH49</accession>
<dbReference type="Gene3D" id="2.130.10.10">
    <property type="entry name" value="YVTN repeat-like/Quinoprotein amine dehydrogenase"/>
    <property type="match status" value="2"/>
</dbReference>
<dbReference type="Pfam" id="PF00400">
    <property type="entry name" value="WD40"/>
    <property type="match status" value="2"/>
</dbReference>
<keyword evidence="1" id="KW-0597">Phosphoprotein</keyword>
<dbReference type="InterPro" id="IPR019775">
    <property type="entry name" value="WD40_repeat_CS"/>
</dbReference>
<dbReference type="AlphaFoldDB" id="A0A0D3GH49"/>
<evidence type="ECO:0000313" key="5">
    <source>
        <dbReference type="EnsemblPlants" id="OBART06G16250.1"/>
    </source>
</evidence>
<dbReference type="InterPro" id="IPR036322">
    <property type="entry name" value="WD40_repeat_dom_sf"/>
</dbReference>
<dbReference type="InterPro" id="IPR044285">
    <property type="entry name" value="PWP1"/>
</dbReference>
<proteinExistence type="predicted"/>
<keyword evidence="2 4" id="KW-0853">WD repeat</keyword>
<dbReference type="eggNOG" id="KOG0270">
    <property type="taxonomic scope" value="Eukaryota"/>
</dbReference>
<dbReference type="PROSITE" id="PS50082">
    <property type="entry name" value="WD_REPEATS_2"/>
    <property type="match status" value="1"/>
</dbReference>